<gene>
    <name evidence="2" type="ORF">RM540_06145</name>
</gene>
<dbReference type="InterPro" id="IPR001763">
    <property type="entry name" value="Rhodanese-like_dom"/>
</dbReference>
<dbReference type="InterPro" id="IPR036873">
    <property type="entry name" value="Rhodanese-like_dom_sf"/>
</dbReference>
<dbReference type="EMBL" id="JAVRHT010000011">
    <property type="protein sequence ID" value="MDT0631327.1"/>
    <property type="molecule type" value="Genomic_DNA"/>
</dbReference>
<dbReference type="InterPro" id="IPR050229">
    <property type="entry name" value="GlpE_sulfurtransferase"/>
</dbReference>
<evidence type="ECO:0000259" key="1">
    <source>
        <dbReference type="PROSITE" id="PS50206"/>
    </source>
</evidence>
<dbReference type="PROSITE" id="PS00380">
    <property type="entry name" value="RHODANESE_1"/>
    <property type="match status" value="1"/>
</dbReference>
<proteinExistence type="predicted"/>
<dbReference type="PANTHER" id="PTHR43031">
    <property type="entry name" value="FAD-DEPENDENT OXIDOREDUCTASE"/>
    <property type="match status" value="1"/>
</dbReference>
<dbReference type="SUPFAM" id="SSF52821">
    <property type="entry name" value="Rhodanese/Cell cycle control phosphatase"/>
    <property type="match status" value="1"/>
</dbReference>
<sequence>MPRRALLLALAAAALVAGGAWWTARSRPARPDSAAWRAVGASLAARYPDVRTVSTDALAAELDARPAPILLDAREPAEYAVSHLPGARRVDPDASADALAAALGGVDRDRPAVVYCSVGARSAAVAARLADAGFADVRNLEGSIFRWAGEGRPLVGPGGAATDLVHPYDAVWGRLLDAARRAPLP</sequence>
<dbReference type="RefSeq" id="WP_311662670.1">
    <property type="nucleotide sequence ID" value="NZ_JAVRHT010000011.1"/>
</dbReference>
<dbReference type="SMART" id="SM00450">
    <property type="entry name" value="RHOD"/>
    <property type="match status" value="1"/>
</dbReference>
<evidence type="ECO:0000313" key="2">
    <source>
        <dbReference type="EMBL" id="MDT0631327.1"/>
    </source>
</evidence>
<evidence type="ECO:0000313" key="3">
    <source>
        <dbReference type="Proteomes" id="UP001267426"/>
    </source>
</evidence>
<protein>
    <submittedName>
        <fullName evidence="2">Rhodanese-like domain-containing protein</fullName>
    </submittedName>
</protein>
<organism evidence="2 3">
    <name type="scientific">Rubrivirga litoralis</name>
    <dbReference type="NCBI Taxonomy" id="3075598"/>
    <lineage>
        <taxon>Bacteria</taxon>
        <taxon>Pseudomonadati</taxon>
        <taxon>Rhodothermota</taxon>
        <taxon>Rhodothermia</taxon>
        <taxon>Rhodothermales</taxon>
        <taxon>Rubricoccaceae</taxon>
        <taxon>Rubrivirga</taxon>
    </lineage>
</organism>
<dbReference type="Proteomes" id="UP001267426">
    <property type="component" value="Unassembled WGS sequence"/>
</dbReference>
<feature type="domain" description="Rhodanese" evidence="1">
    <location>
        <begin position="64"/>
        <end position="156"/>
    </location>
</feature>
<accession>A0ABU3BPW2</accession>
<name>A0ABU3BPW2_9BACT</name>
<comment type="caution">
    <text evidence="2">The sequence shown here is derived from an EMBL/GenBank/DDBJ whole genome shotgun (WGS) entry which is preliminary data.</text>
</comment>
<dbReference type="CDD" id="cd00158">
    <property type="entry name" value="RHOD"/>
    <property type="match status" value="1"/>
</dbReference>
<dbReference type="Pfam" id="PF00581">
    <property type="entry name" value="Rhodanese"/>
    <property type="match status" value="1"/>
</dbReference>
<dbReference type="PROSITE" id="PS50206">
    <property type="entry name" value="RHODANESE_3"/>
    <property type="match status" value="1"/>
</dbReference>
<keyword evidence="3" id="KW-1185">Reference proteome</keyword>
<reference evidence="2 3" key="1">
    <citation type="submission" date="2023-09" db="EMBL/GenBank/DDBJ databases">
        <authorList>
            <person name="Rey-Velasco X."/>
        </authorList>
    </citation>
    <scope>NUCLEOTIDE SEQUENCE [LARGE SCALE GENOMIC DNA]</scope>
    <source>
        <strain evidence="2 3">F394</strain>
    </source>
</reference>
<dbReference type="InterPro" id="IPR001307">
    <property type="entry name" value="Thiosulphate_STrfase_CS"/>
</dbReference>
<dbReference type="PANTHER" id="PTHR43031:SF1">
    <property type="entry name" value="PYRIDINE NUCLEOTIDE-DISULPHIDE OXIDOREDUCTASE"/>
    <property type="match status" value="1"/>
</dbReference>
<dbReference type="Gene3D" id="3.40.250.10">
    <property type="entry name" value="Rhodanese-like domain"/>
    <property type="match status" value="1"/>
</dbReference>